<evidence type="ECO:0000313" key="2">
    <source>
        <dbReference type="Proteomes" id="UP000070133"/>
    </source>
</evidence>
<dbReference type="EMBL" id="LFZN01000076">
    <property type="protein sequence ID" value="KXT00306.1"/>
    <property type="molecule type" value="Genomic_DNA"/>
</dbReference>
<dbReference type="AlphaFoldDB" id="A0A139HD06"/>
<gene>
    <name evidence="1" type="ORF">AC578_6487</name>
</gene>
<comment type="caution">
    <text evidence="1">The sequence shown here is derived from an EMBL/GenBank/DDBJ whole genome shotgun (WGS) entry which is preliminary data.</text>
</comment>
<organism evidence="1 2">
    <name type="scientific">Pseudocercospora eumusae</name>
    <dbReference type="NCBI Taxonomy" id="321146"/>
    <lineage>
        <taxon>Eukaryota</taxon>
        <taxon>Fungi</taxon>
        <taxon>Dikarya</taxon>
        <taxon>Ascomycota</taxon>
        <taxon>Pezizomycotina</taxon>
        <taxon>Dothideomycetes</taxon>
        <taxon>Dothideomycetidae</taxon>
        <taxon>Mycosphaerellales</taxon>
        <taxon>Mycosphaerellaceae</taxon>
        <taxon>Pseudocercospora</taxon>
    </lineage>
</organism>
<proteinExistence type="predicted"/>
<name>A0A139HD06_9PEZI</name>
<dbReference type="Proteomes" id="UP000070133">
    <property type="component" value="Unassembled WGS sequence"/>
</dbReference>
<accession>A0A139HD06</accession>
<evidence type="ECO:0000313" key="1">
    <source>
        <dbReference type="EMBL" id="KXT00306.1"/>
    </source>
</evidence>
<keyword evidence="2" id="KW-1185">Reference proteome</keyword>
<reference evidence="1 2" key="1">
    <citation type="submission" date="2015-07" db="EMBL/GenBank/DDBJ databases">
        <title>Comparative genomics of the Sigatoka disease complex on banana suggests a link between parallel evolutionary changes in Pseudocercospora fijiensis and Pseudocercospora eumusae and increased virulence on the banana host.</title>
        <authorList>
            <person name="Chang T.-C."/>
            <person name="Salvucci A."/>
            <person name="Crous P.W."/>
            <person name="Stergiopoulos I."/>
        </authorList>
    </citation>
    <scope>NUCLEOTIDE SEQUENCE [LARGE SCALE GENOMIC DNA]</scope>
    <source>
        <strain evidence="1 2">CBS 114824</strain>
    </source>
</reference>
<protein>
    <submittedName>
        <fullName evidence="1">Uncharacterized protein</fullName>
    </submittedName>
</protein>
<sequence length="68" mass="7722">MSTFHASPQPLLPFFGTKANSSLWPYSNALRSWRRRGCRSRWIDGVEESNTVLLVTCPARETLLTIVV</sequence>